<dbReference type="GO" id="GO:0008061">
    <property type="term" value="F:chitin binding"/>
    <property type="evidence" value="ECO:0007669"/>
    <property type="project" value="UniProtKB-KW"/>
</dbReference>
<evidence type="ECO:0000256" key="1">
    <source>
        <dbReference type="ARBA" id="ARBA00022525"/>
    </source>
</evidence>
<keyword evidence="3 5" id="KW-0732">Signal</keyword>
<dbReference type="EMBL" id="AAPH01000014">
    <property type="protein sequence ID" value="EAS43052.1"/>
    <property type="molecule type" value="Genomic_DNA"/>
</dbReference>
<evidence type="ECO:0000256" key="5">
    <source>
        <dbReference type="SAM" id="SignalP"/>
    </source>
</evidence>
<organism evidence="7 8">
    <name type="scientific">Photobacterium profundum 3TCK</name>
    <dbReference type="NCBI Taxonomy" id="314280"/>
    <lineage>
        <taxon>Bacteria</taxon>
        <taxon>Pseudomonadati</taxon>
        <taxon>Pseudomonadota</taxon>
        <taxon>Gammaproteobacteria</taxon>
        <taxon>Vibrionales</taxon>
        <taxon>Vibrionaceae</taxon>
        <taxon>Photobacterium</taxon>
    </lineage>
</organism>
<dbReference type="GO" id="GO:0005975">
    <property type="term" value="P:carbohydrate metabolic process"/>
    <property type="evidence" value="ECO:0007669"/>
    <property type="project" value="InterPro"/>
</dbReference>
<accession>Q1Z3F4</accession>
<dbReference type="HOGENOM" id="CLU_039396_2_1_6"/>
<dbReference type="CDD" id="cd12215">
    <property type="entry name" value="ChiC_BD"/>
    <property type="match status" value="1"/>
</dbReference>
<feature type="chain" id="PRO_5004198527" evidence="5">
    <location>
        <begin position="26"/>
        <end position="504"/>
    </location>
</feature>
<dbReference type="InterPro" id="IPR051024">
    <property type="entry name" value="GlcNAc_Chitin_IntDeg"/>
</dbReference>
<dbReference type="GO" id="GO:0005576">
    <property type="term" value="C:extracellular region"/>
    <property type="evidence" value="ECO:0007669"/>
    <property type="project" value="InterPro"/>
</dbReference>
<keyword evidence="1" id="KW-0964">Secreted</keyword>
<dbReference type="Pfam" id="PF03067">
    <property type="entry name" value="LPMO_10"/>
    <property type="match status" value="1"/>
</dbReference>
<dbReference type="GO" id="GO:0004553">
    <property type="term" value="F:hydrolase activity, hydrolyzing O-glycosyl compounds"/>
    <property type="evidence" value="ECO:0007669"/>
    <property type="project" value="InterPro"/>
</dbReference>
<dbReference type="GO" id="GO:0030246">
    <property type="term" value="F:carbohydrate binding"/>
    <property type="evidence" value="ECO:0007669"/>
    <property type="project" value="InterPro"/>
</dbReference>
<keyword evidence="2" id="KW-0147">Chitin-binding</keyword>
<evidence type="ECO:0000256" key="2">
    <source>
        <dbReference type="ARBA" id="ARBA00022669"/>
    </source>
</evidence>
<dbReference type="InterPro" id="IPR003610">
    <property type="entry name" value="CBM5/12"/>
</dbReference>
<dbReference type="AlphaFoldDB" id="Q1Z3F4"/>
<evidence type="ECO:0000259" key="6">
    <source>
        <dbReference type="SMART" id="SM00495"/>
    </source>
</evidence>
<reference evidence="7 8" key="1">
    <citation type="submission" date="2006-03" db="EMBL/GenBank/DDBJ databases">
        <authorList>
            <person name="Bartlett D.H."/>
            <person name="Valle G."/>
            <person name="Lauro F.M."/>
            <person name="Vezzi A."/>
            <person name="Simonato F."/>
            <person name="Eloe E."/>
            <person name="Vitulo N."/>
            <person name="Stratton T.K."/>
            <person name="D'angelo M."/>
            <person name="Ferriera S."/>
            <person name="Johnson J."/>
            <person name="Kravitz S."/>
            <person name="Beeson K."/>
            <person name="Sutton G."/>
            <person name="Rogers Y."/>
            <person name="Friedman R."/>
            <person name="Frazier M."/>
            <person name="Venter J.C."/>
        </authorList>
    </citation>
    <scope>NUCLEOTIDE SEQUENCE [LARGE SCALE GENOMIC DNA]</scope>
    <source>
        <strain evidence="7 8">3TCK</strain>
    </source>
</reference>
<dbReference type="SUPFAM" id="SSF81296">
    <property type="entry name" value="E set domains"/>
    <property type="match status" value="1"/>
</dbReference>
<sequence>MLWRTTLTVAITSVYLMLFSIQVQAHGWSEYPEARQQICYNQGGIWSGTPPNAACAQAKSISGTYQFVQRNEYSINIPDYNNIQTVKNAIPDGTLCYANDPQKKGMGAAHEGWTRVEVNAGTFEYVFNATAPHNPSFWQFYLTKPNADLSKSLAWGDLELIQEVGNVPVVGGKYRIDVTIPTDRVGNAILFVRWQRADPVGEGFYNCSDIVIVNDEVTLPPVDPDPEPTEPYLVQGDAFIPQDINLSSVSVGDSVNYKVFNKYGEEHSSFSLTITADNKNDWDRLLASQVNGWYESNHEGNVFVGRWHDEMSHYMYFQNDLHGNYFNSKDSRASSEFSITTNDNSLDAVISPKVLKTLNNASVVHGDYVVLTQSESKGDATNIQWLQTSGTLVQTSIGSNNELIIKTADLPNVRHELTFKLVLSSGNSSDEEVYSFVVEPSDTTEPVDPVDPPVNPDEPDGIAWSASNTYVANDIVTHGDKTWTAQWWTRGEEPGTTGQWGVWR</sequence>
<feature type="signal peptide" evidence="5">
    <location>
        <begin position="1"/>
        <end position="25"/>
    </location>
</feature>
<keyword evidence="4" id="KW-0378">Hydrolase</keyword>
<dbReference type="InterPro" id="IPR041029">
    <property type="entry name" value="GbpA_2"/>
</dbReference>
<dbReference type="InterPro" id="IPR036573">
    <property type="entry name" value="CBM_sf_5/12"/>
</dbReference>
<gene>
    <name evidence="7" type="ORF">P3TCK_11419</name>
</gene>
<dbReference type="CDD" id="cd21177">
    <property type="entry name" value="LPMO_AA10"/>
    <property type="match status" value="1"/>
</dbReference>
<dbReference type="Pfam" id="PF02839">
    <property type="entry name" value="CBM_5_12"/>
    <property type="match status" value="1"/>
</dbReference>
<name>Q1Z3F4_9GAMM</name>
<dbReference type="Gene3D" id="2.10.10.20">
    <property type="entry name" value="Carbohydrate-binding module superfamily 5/12"/>
    <property type="match status" value="1"/>
</dbReference>
<dbReference type="SMART" id="SM00495">
    <property type="entry name" value="ChtBD3"/>
    <property type="match status" value="1"/>
</dbReference>
<dbReference type="Gene3D" id="2.70.50.50">
    <property type="entry name" value="chitin-binding protein cbp21"/>
    <property type="match status" value="1"/>
</dbReference>
<proteinExistence type="predicted"/>
<evidence type="ECO:0000313" key="8">
    <source>
        <dbReference type="Proteomes" id="UP000003789"/>
    </source>
</evidence>
<dbReference type="Pfam" id="PF18416">
    <property type="entry name" value="GbpA_2"/>
    <property type="match status" value="1"/>
</dbReference>
<protein>
    <submittedName>
        <fullName evidence="7">Chitin-binding protein</fullName>
    </submittedName>
</protein>
<dbReference type="PANTHER" id="PTHR34823">
    <property type="entry name" value="GLCNAC-BINDING PROTEIN A"/>
    <property type="match status" value="1"/>
</dbReference>
<dbReference type="SUPFAM" id="SSF51055">
    <property type="entry name" value="Carbohydrate binding domain"/>
    <property type="match status" value="1"/>
</dbReference>
<evidence type="ECO:0000256" key="3">
    <source>
        <dbReference type="ARBA" id="ARBA00022729"/>
    </source>
</evidence>
<comment type="caution">
    <text evidence="7">The sequence shown here is derived from an EMBL/GenBank/DDBJ whole genome shotgun (WGS) entry which is preliminary data.</text>
</comment>
<dbReference type="InterPro" id="IPR004302">
    <property type="entry name" value="Cellulose/chitin-bd_N"/>
</dbReference>
<feature type="domain" description="Chitin-binding type-3" evidence="6">
    <location>
        <begin position="461"/>
        <end position="504"/>
    </location>
</feature>
<dbReference type="InterPro" id="IPR014756">
    <property type="entry name" value="Ig_E-set"/>
</dbReference>
<dbReference type="Proteomes" id="UP000003789">
    <property type="component" value="Unassembled WGS sequence"/>
</dbReference>
<evidence type="ECO:0000313" key="7">
    <source>
        <dbReference type="EMBL" id="EAS43052.1"/>
    </source>
</evidence>
<dbReference type="PANTHER" id="PTHR34823:SF1">
    <property type="entry name" value="CHITIN-BINDING TYPE-4 DOMAIN-CONTAINING PROTEIN"/>
    <property type="match status" value="1"/>
</dbReference>
<dbReference type="RefSeq" id="WP_006230306.1">
    <property type="nucleotide sequence ID" value="NZ_CH724134.1"/>
</dbReference>
<evidence type="ECO:0000256" key="4">
    <source>
        <dbReference type="ARBA" id="ARBA00022801"/>
    </source>
</evidence>